<feature type="region of interest" description="Disordered" evidence="1">
    <location>
        <begin position="247"/>
        <end position="270"/>
    </location>
</feature>
<dbReference type="AlphaFoldDB" id="A0A024EGJ5"/>
<organism evidence="2 3">
    <name type="scientific">Pseudomonas mandelii JR-1</name>
    <dbReference type="NCBI Taxonomy" id="1147786"/>
    <lineage>
        <taxon>Bacteria</taxon>
        <taxon>Pseudomonadati</taxon>
        <taxon>Pseudomonadota</taxon>
        <taxon>Gammaproteobacteria</taxon>
        <taxon>Pseudomonadales</taxon>
        <taxon>Pseudomonadaceae</taxon>
        <taxon>Pseudomonas</taxon>
    </lineage>
</organism>
<dbReference type="KEGG" id="pman:OU5_4632"/>
<evidence type="ECO:0000313" key="2">
    <source>
        <dbReference type="EMBL" id="AHZ71711.1"/>
    </source>
</evidence>
<reference evidence="2 3" key="1">
    <citation type="journal article" date="2012" name="J. Bacteriol.">
        <title>Genome sequence of cold-adapted Pseudomonas mandelii strain JR-1.</title>
        <authorList>
            <person name="Jang S.H."/>
            <person name="Kim J."/>
            <person name="Kim J."/>
            <person name="Hong S."/>
            <person name="Lee C."/>
        </authorList>
    </citation>
    <scope>NUCLEOTIDE SEQUENCE [LARGE SCALE GENOMIC DNA]</scope>
    <source>
        <strain evidence="2 3">JR-1</strain>
    </source>
</reference>
<dbReference type="OrthoDB" id="6978886at2"/>
<gene>
    <name evidence="2" type="ORF">OU5_4632</name>
</gene>
<sequence length="329" mass="36776">MCIAATAPQLRGDGVPNMPIEPSTGIEELEIAGIDVKCLIQDMDDVERAIRELALYREFNEHFRQAFDLINDATSFWLEDGSYALCAEPVTTTVFELRDVIDDHASIAGAASLPNVIRHLPGFNHQATDSQLAATFALVLGTEAVEVLGNWLFELELATYDIDAELLEQLRNDSPRQYLALVEKERFRRSGTEIKARERFAELLGEAKQTLSMAVLYRQAENIDVFKTGFNASSLMHQMLDEAFSAKASKRGHEAGKGNRDPESKIQSDTMYRRANIKAAAEKIISGRLIEKRSLSDAELTNLLFDQNVHGTKKTIRDHLTILGLRPLK</sequence>
<proteinExistence type="predicted"/>
<evidence type="ECO:0000256" key="1">
    <source>
        <dbReference type="SAM" id="MobiDB-lite"/>
    </source>
</evidence>
<name>A0A024EGJ5_9PSED</name>
<dbReference type="Proteomes" id="UP000026913">
    <property type="component" value="Chromosome"/>
</dbReference>
<dbReference type="EMBL" id="CP005960">
    <property type="protein sequence ID" value="AHZ71711.1"/>
    <property type="molecule type" value="Genomic_DNA"/>
</dbReference>
<feature type="compositionally biased region" description="Basic and acidic residues" evidence="1">
    <location>
        <begin position="251"/>
        <end position="266"/>
    </location>
</feature>
<accession>A0A024EGJ5</accession>
<protein>
    <submittedName>
        <fullName evidence="2">Uncharacterized protein</fullName>
    </submittedName>
</protein>
<dbReference type="HOGENOM" id="CLU_839037_0_0_6"/>
<evidence type="ECO:0000313" key="3">
    <source>
        <dbReference type="Proteomes" id="UP000026913"/>
    </source>
</evidence>